<evidence type="ECO:0000256" key="2">
    <source>
        <dbReference type="ARBA" id="ARBA00022741"/>
    </source>
</evidence>
<evidence type="ECO:0000259" key="4">
    <source>
        <dbReference type="PROSITE" id="PS50893"/>
    </source>
</evidence>
<gene>
    <name evidence="5" type="ORF">CQA63_00260</name>
</gene>
<dbReference type="PROSITE" id="PS50893">
    <property type="entry name" value="ABC_TRANSPORTER_2"/>
    <property type="match status" value="1"/>
</dbReference>
<dbReference type="PANTHER" id="PTHR42734">
    <property type="entry name" value="METAL TRANSPORT SYSTEM ATP-BINDING PROTEIN TM_0124-RELATED"/>
    <property type="match status" value="1"/>
</dbReference>
<keyword evidence="2" id="KW-0547">Nucleotide-binding</keyword>
<dbReference type="SMART" id="SM00382">
    <property type="entry name" value="AAA"/>
    <property type="match status" value="1"/>
</dbReference>
<keyword evidence="1" id="KW-0813">Transport</keyword>
<dbReference type="Gene3D" id="3.40.50.300">
    <property type="entry name" value="P-loop containing nucleotide triphosphate hydrolases"/>
    <property type="match status" value="1"/>
</dbReference>
<reference evidence="5 6" key="1">
    <citation type="submission" date="2018-04" db="EMBL/GenBank/DDBJ databases">
        <title>Novel Campyloabacter and Helicobacter Species and Strains.</title>
        <authorList>
            <person name="Mannion A.J."/>
            <person name="Shen Z."/>
            <person name="Fox J.G."/>
        </authorList>
    </citation>
    <scope>NUCLEOTIDE SEQUENCE [LARGE SCALE GENOMIC DNA]</scope>
    <source>
        <strain evidence="5 6">MIT 98-6070</strain>
    </source>
</reference>
<keyword evidence="3 5" id="KW-0067">ATP-binding</keyword>
<dbReference type="AlphaFoldDB" id="A0A3D8I8V7"/>
<feature type="domain" description="ABC transporter" evidence="4">
    <location>
        <begin position="6"/>
        <end position="237"/>
    </location>
</feature>
<name>A0A3D8I8V7_9HELI</name>
<protein>
    <submittedName>
        <fullName evidence="5">ABC transporter ATP-binding protein</fullName>
    </submittedName>
</protein>
<dbReference type="GO" id="GO:0005524">
    <property type="term" value="F:ATP binding"/>
    <property type="evidence" value="ECO:0007669"/>
    <property type="project" value="UniProtKB-KW"/>
</dbReference>
<evidence type="ECO:0000313" key="5">
    <source>
        <dbReference type="EMBL" id="RDU60981.1"/>
    </source>
</evidence>
<dbReference type="InterPro" id="IPR003439">
    <property type="entry name" value="ABC_transporter-like_ATP-bd"/>
</dbReference>
<dbReference type="InterPro" id="IPR027417">
    <property type="entry name" value="P-loop_NTPase"/>
</dbReference>
<evidence type="ECO:0000256" key="3">
    <source>
        <dbReference type="ARBA" id="ARBA00022840"/>
    </source>
</evidence>
<dbReference type="OrthoDB" id="5515229at2"/>
<sequence length="254" mass="28360">MAKCVLSCKDITLDFPKPPLKPLLNTISFALEEGEIACVLGPNGSGKSTLLKMILGHFPYKGELCLNGINARELSIRQRAKICGYVAQNYHINFPYSVLEVVLMGRFAHTKLFYSKSDKQKAQEALSLLGIEHLALKPYPLLSGGQKQMCLIARSLAQDSQILLLDEMTSALDISHAFSLLRVIQKLKKSIIFTSHHPEQCFIANKVAMLKDTKLLCYGTPKEILREEYIKALYGIDTQRVELPNGGVYFCPKV</sequence>
<evidence type="ECO:0000313" key="6">
    <source>
        <dbReference type="Proteomes" id="UP000256599"/>
    </source>
</evidence>
<dbReference type="Pfam" id="PF00005">
    <property type="entry name" value="ABC_tran"/>
    <property type="match status" value="1"/>
</dbReference>
<evidence type="ECO:0000256" key="1">
    <source>
        <dbReference type="ARBA" id="ARBA00022448"/>
    </source>
</evidence>
<dbReference type="InterPro" id="IPR003593">
    <property type="entry name" value="AAA+_ATPase"/>
</dbReference>
<keyword evidence="6" id="KW-1185">Reference proteome</keyword>
<dbReference type="PANTHER" id="PTHR42734:SF19">
    <property type="entry name" value="IRON COMPOUNDS ABC TRANSPORTER, ATP-BINDING PROTEIN"/>
    <property type="match status" value="1"/>
</dbReference>
<dbReference type="Proteomes" id="UP000256599">
    <property type="component" value="Unassembled WGS sequence"/>
</dbReference>
<dbReference type="SUPFAM" id="SSF52540">
    <property type="entry name" value="P-loop containing nucleoside triphosphate hydrolases"/>
    <property type="match status" value="1"/>
</dbReference>
<comment type="caution">
    <text evidence="5">The sequence shown here is derived from an EMBL/GenBank/DDBJ whole genome shotgun (WGS) entry which is preliminary data.</text>
</comment>
<dbReference type="RefSeq" id="WP_104699409.1">
    <property type="nucleotide sequence ID" value="NZ_FZPP01000005.1"/>
</dbReference>
<dbReference type="InterPro" id="IPR050153">
    <property type="entry name" value="Metal_Ion_Import_ABC"/>
</dbReference>
<organism evidence="5 6">
    <name type="scientific">Helicobacter marmotae</name>
    <dbReference type="NCBI Taxonomy" id="152490"/>
    <lineage>
        <taxon>Bacteria</taxon>
        <taxon>Pseudomonadati</taxon>
        <taxon>Campylobacterota</taxon>
        <taxon>Epsilonproteobacteria</taxon>
        <taxon>Campylobacterales</taxon>
        <taxon>Helicobacteraceae</taxon>
        <taxon>Helicobacter</taxon>
    </lineage>
</organism>
<dbReference type="EMBL" id="NXLR01000001">
    <property type="protein sequence ID" value="RDU60981.1"/>
    <property type="molecule type" value="Genomic_DNA"/>
</dbReference>
<proteinExistence type="predicted"/>
<accession>A0A3D8I8V7</accession>
<dbReference type="GO" id="GO:0016887">
    <property type="term" value="F:ATP hydrolysis activity"/>
    <property type="evidence" value="ECO:0007669"/>
    <property type="project" value="InterPro"/>
</dbReference>